<dbReference type="EMBL" id="CAJNBK010000009">
    <property type="protein sequence ID" value="CAE6767181.1"/>
    <property type="molecule type" value="Genomic_DNA"/>
</dbReference>
<organism evidence="1 2">
    <name type="scientific">Paraburkholderia haematera</name>
    <dbReference type="NCBI Taxonomy" id="2793077"/>
    <lineage>
        <taxon>Bacteria</taxon>
        <taxon>Pseudomonadati</taxon>
        <taxon>Pseudomonadota</taxon>
        <taxon>Betaproteobacteria</taxon>
        <taxon>Burkholderiales</taxon>
        <taxon>Burkholderiaceae</taxon>
        <taxon>Paraburkholderia</taxon>
    </lineage>
</organism>
<evidence type="ECO:0000313" key="2">
    <source>
        <dbReference type="Proteomes" id="UP000672526"/>
    </source>
</evidence>
<gene>
    <name evidence="1" type="ORF">R69888_03694</name>
</gene>
<comment type="caution">
    <text evidence="1">The sequence shown here is derived from an EMBL/GenBank/DDBJ whole genome shotgun (WGS) entry which is preliminary data.</text>
</comment>
<sequence>MRLAVMPIESVYRTNRSTEIFVLHCRKRSRYVAPQKINAYADDEYLGNARAHG</sequence>
<protein>
    <recommendedName>
        <fullName evidence="3">Transposase</fullName>
    </recommendedName>
</protein>
<evidence type="ECO:0000313" key="1">
    <source>
        <dbReference type="EMBL" id="CAE6767181.1"/>
    </source>
</evidence>
<evidence type="ECO:0008006" key="3">
    <source>
        <dbReference type="Google" id="ProtNLM"/>
    </source>
</evidence>
<dbReference type="Proteomes" id="UP000672526">
    <property type="component" value="Unassembled WGS sequence"/>
</dbReference>
<accession>A0ABN7LUK4</accession>
<proteinExistence type="predicted"/>
<name>A0ABN7LUK4_9BURK</name>
<keyword evidence="2" id="KW-1185">Reference proteome</keyword>
<reference evidence="1 2" key="1">
    <citation type="submission" date="2021-02" db="EMBL/GenBank/DDBJ databases">
        <authorList>
            <person name="Vanwijnsberghe S."/>
        </authorList>
    </citation>
    <scope>NUCLEOTIDE SEQUENCE [LARGE SCALE GENOMIC DNA]</scope>
    <source>
        <strain evidence="1 2">LMG 31837</strain>
    </source>
</reference>